<keyword evidence="2" id="KW-1185">Reference proteome</keyword>
<dbReference type="EMBL" id="MF033347">
    <property type="protein sequence ID" value="ASN73321.1"/>
    <property type="molecule type" value="Genomic_DNA"/>
</dbReference>
<reference evidence="1 2" key="1">
    <citation type="submission" date="2017-04" db="EMBL/GenBank/DDBJ databases">
        <title>Sensitivity acquisition of phages to Acinetobacter calcoaceticus-baumannii complex species through exchange of pectate lyase domains.</title>
        <authorList>
            <person name="Oliveira H."/>
            <person name="Rita A."/>
            <person name="Konstantinidis N."/>
            <person name="Dotsch A."/>
            <person name="Ferreira A."/>
            <person name="Akturk E."/>
            <person name="Nemec A."/>
            <person name="Sillankorva S."/>
            <person name="Shneider M."/>
            <person name="Azeredo J."/>
        </authorList>
    </citation>
    <scope>NUCLEOTIDE SEQUENCE [LARGE SCALE GENOMIC DNA]</scope>
</reference>
<dbReference type="Proteomes" id="UP000223220">
    <property type="component" value="Segment"/>
</dbReference>
<accession>A0A221SBF6</accession>
<sequence>MRGHKYKAGDRVYRVFDFVVNKGTKGTVFEHVGGAVIGVRFDNGTKWYCGQDSIKPLVRIVG</sequence>
<gene>
    <name evidence="1" type="ORF">B1_13</name>
</gene>
<proteinExistence type="predicted"/>
<organism evidence="1 2">
    <name type="scientific">Acinetobacter phage vB_AbaP_B1</name>
    <dbReference type="NCBI Taxonomy" id="2016049"/>
    <lineage>
        <taxon>Viruses</taxon>
        <taxon>Duplodnaviria</taxon>
        <taxon>Heunggongvirae</taxon>
        <taxon>Uroviricota</taxon>
        <taxon>Caudoviricetes</taxon>
        <taxon>Autographivirales</taxon>
        <taxon>Autoscriptoviridae</taxon>
        <taxon>Beijerinckvirinae</taxon>
        <taxon>Friunavirus</taxon>
        <taxon>Friunavirus B1</taxon>
    </lineage>
</organism>
<evidence type="ECO:0000313" key="1">
    <source>
        <dbReference type="EMBL" id="ASN73321.1"/>
    </source>
</evidence>
<name>A0A221SBF6_9CAUD</name>
<dbReference type="OrthoDB" id="22195at10239"/>
<evidence type="ECO:0000313" key="2">
    <source>
        <dbReference type="Proteomes" id="UP000223220"/>
    </source>
</evidence>
<protein>
    <submittedName>
        <fullName evidence="1">Uncharacterized protein</fullName>
    </submittedName>
</protein>